<dbReference type="SUPFAM" id="SSF48403">
    <property type="entry name" value="Ankyrin repeat"/>
    <property type="match status" value="1"/>
</dbReference>
<reference evidence="3 4" key="1">
    <citation type="submission" date="2018-06" db="EMBL/GenBank/DDBJ databases">
        <title>Complete Genomes of Monosporascus.</title>
        <authorList>
            <person name="Robinson A.J."/>
            <person name="Natvig D.O."/>
        </authorList>
    </citation>
    <scope>NUCLEOTIDE SEQUENCE [LARGE SCALE GENOMIC DNA]</scope>
    <source>
        <strain evidence="3 4">CBS 609.92</strain>
    </source>
</reference>
<proteinExistence type="predicted"/>
<evidence type="ECO:0000313" key="4">
    <source>
        <dbReference type="Proteomes" id="UP000294003"/>
    </source>
</evidence>
<feature type="repeat" description="ANK" evidence="1">
    <location>
        <begin position="11"/>
        <end position="44"/>
    </location>
</feature>
<dbReference type="InterPro" id="IPR036770">
    <property type="entry name" value="Ankyrin_rpt-contain_sf"/>
</dbReference>
<feature type="region of interest" description="Disordered" evidence="2">
    <location>
        <begin position="216"/>
        <end position="241"/>
    </location>
</feature>
<dbReference type="InterPro" id="IPR002110">
    <property type="entry name" value="Ankyrin_rpt"/>
</dbReference>
<sequence>MGAKADINGNDAATWLMSACERRASVEIIRLLFEHGASINTRNSRGSNMLEIEPSPRLGLPSSRRCLFAMIRAMGGLRKLSDADDEQGHPTAPRCFEFLVACDSKEYLPQDTTVVDTVMRFNKTDVKETLIEHAVADNRECVFTRTHLLVAVEKCQVDVVRRLPRSGVDPNPRDDNDIRPLELVLRRRNTLSYLARDEEWFYKGLWAERRHRGAPRASLRSSPNLGQSPKRPSSMEAGMNRDKGLRLELPKLLLGRSFASLC</sequence>
<evidence type="ECO:0000256" key="1">
    <source>
        <dbReference type="PROSITE-ProRule" id="PRU00023"/>
    </source>
</evidence>
<evidence type="ECO:0000256" key="2">
    <source>
        <dbReference type="SAM" id="MobiDB-lite"/>
    </source>
</evidence>
<dbReference type="Proteomes" id="UP000294003">
    <property type="component" value="Unassembled WGS sequence"/>
</dbReference>
<protein>
    <recommendedName>
        <fullName evidence="5">BRCT domain-containing protein</fullName>
    </recommendedName>
</protein>
<dbReference type="EMBL" id="QJNS01000141">
    <property type="protein sequence ID" value="RYO85242.1"/>
    <property type="molecule type" value="Genomic_DNA"/>
</dbReference>
<evidence type="ECO:0008006" key="5">
    <source>
        <dbReference type="Google" id="ProtNLM"/>
    </source>
</evidence>
<dbReference type="PROSITE" id="PS50088">
    <property type="entry name" value="ANK_REPEAT"/>
    <property type="match status" value="1"/>
</dbReference>
<evidence type="ECO:0000313" key="3">
    <source>
        <dbReference type="EMBL" id="RYO85242.1"/>
    </source>
</evidence>
<organism evidence="3 4">
    <name type="scientific">Monosporascus cannonballus</name>
    <dbReference type="NCBI Taxonomy" id="155416"/>
    <lineage>
        <taxon>Eukaryota</taxon>
        <taxon>Fungi</taxon>
        <taxon>Dikarya</taxon>
        <taxon>Ascomycota</taxon>
        <taxon>Pezizomycotina</taxon>
        <taxon>Sordariomycetes</taxon>
        <taxon>Xylariomycetidae</taxon>
        <taxon>Xylariales</taxon>
        <taxon>Xylariales incertae sedis</taxon>
        <taxon>Monosporascus</taxon>
    </lineage>
</organism>
<dbReference type="Gene3D" id="1.25.40.20">
    <property type="entry name" value="Ankyrin repeat-containing domain"/>
    <property type="match status" value="2"/>
</dbReference>
<keyword evidence="4" id="KW-1185">Reference proteome</keyword>
<comment type="caution">
    <text evidence="3">The sequence shown here is derived from an EMBL/GenBank/DDBJ whole genome shotgun (WGS) entry which is preliminary data.</text>
</comment>
<feature type="compositionally biased region" description="Polar residues" evidence="2">
    <location>
        <begin position="219"/>
        <end position="231"/>
    </location>
</feature>
<accession>A0ABY0H5A2</accession>
<keyword evidence="1" id="KW-0040">ANK repeat</keyword>
<gene>
    <name evidence="3" type="ORF">DL762_005263</name>
</gene>
<name>A0ABY0H5A2_9PEZI</name>